<keyword evidence="2" id="KW-1133">Transmembrane helix</keyword>
<evidence type="ECO:0000313" key="3">
    <source>
        <dbReference type="EMBL" id="EMA48679.1"/>
    </source>
</evidence>
<dbReference type="InterPro" id="IPR013783">
    <property type="entry name" value="Ig-like_fold"/>
</dbReference>
<dbReference type="AlphaFoldDB" id="M0MV61"/>
<feature type="transmembrane region" description="Helical" evidence="2">
    <location>
        <begin position="245"/>
        <end position="267"/>
    </location>
</feature>
<feature type="compositionally biased region" description="Low complexity" evidence="1">
    <location>
        <begin position="103"/>
        <end position="113"/>
    </location>
</feature>
<sequence length="269" mass="28438">MAASIGGQEVSTEPLGKNWITLSRKNNTASTAATQYQFSVDGTIIPDANAANDTWSDETTVKGLLSQNDSSDTYYYSGGVIQSSINRSARVTINGKQVQVQPGNNTGSNNSSNTKHKNPKAGFTLSNITLSKKRIETGQELAVNVTITNIKNGRLKTTIGLATQGTVTDSKEITLFANGSQRVTFRREYESPGHYAVKIGVLNSSSYVVAESEVTKSVDVVQKGQLTPTPTSTPNSSAQQSSSGFGPGFGVVGGMVAVVIVIGLVLLRR</sequence>
<name>M0MV61_9EURY</name>
<feature type="region of interest" description="Disordered" evidence="1">
    <location>
        <begin position="99"/>
        <end position="121"/>
    </location>
</feature>
<feature type="compositionally biased region" description="Polar residues" evidence="1">
    <location>
        <begin position="224"/>
        <end position="235"/>
    </location>
</feature>
<evidence type="ECO:0000313" key="4">
    <source>
        <dbReference type="Proteomes" id="UP000011680"/>
    </source>
</evidence>
<organism evidence="3 4">
    <name type="scientific">Halococcus thailandensis JCM 13552</name>
    <dbReference type="NCBI Taxonomy" id="1227457"/>
    <lineage>
        <taxon>Archaea</taxon>
        <taxon>Methanobacteriati</taxon>
        <taxon>Methanobacteriota</taxon>
        <taxon>Stenosarchaea group</taxon>
        <taxon>Halobacteria</taxon>
        <taxon>Halobacteriales</taxon>
        <taxon>Halococcaceae</taxon>
        <taxon>Halococcus</taxon>
    </lineage>
</organism>
<dbReference type="STRING" id="1227457.C451_19953"/>
<evidence type="ECO:0008006" key="5">
    <source>
        <dbReference type="Google" id="ProtNLM"/>
    </source>
</evidence>
<dbReference type="Proteomes" id="UP000011680">
    <property type="component" value="Unassembled WGS sequence"/>
</dbReference>
<feature type="region of interest" description="Disordered" evidence="1">
    <location>
        <begin position="224"/>
        <end position="243"/>
    </location>
</feature>
<dbReference type="EMBL" id="AOMF01000186">
    <property type="protein sequence ID" value="EMA48679.1"/>
    <property type="molecule type" value="Genomic_DNA"/>
</dbReference>
<reference evidence="3 4" key="1">
    <citation type="journal article" date="2014" name="PLoS Genet.">
        <title>Phylogenetically driven sequencing of extremely halophilic archaea reveals strategies for static and dynamic osmo-response.</title>
        <authorList>
            <person name="Becker E.A."/>
            <person name="Seitzer P.M."/>
            <person name="Tritt A."/>
            <person name="Larsen D."/>
            <person name="Krusor M."/>
            <person name="Yao A.I."/>
            <person name="Wu D."/>
            <person name="Madern D."/>
            <person name="Eisen J.A."/>
            <person name="Darling A.E."/>
            <person name="Facciotti M.T."/>
        </authorList>
    </citation>
    <scope>NUCLEOTIDE SEQUENCE [LARGE SCALE GENOMIC DNA]</scope>
    <source>
        <strain evidence="3 4">JCM 13552</strain>
    </source>
</reference>
<keyword evidence="4" id="KW-1185">Reference proteome</keyword>
<protein>
    <recommendedName>
        <fullName evidence="5">CARDB domain-containing protein</fullName>
    </recommendedName>
</protein>
<evidence type="ECO:0000256" key="1">
    <source>
        <dbReference type="SAM" id="MobiDB-lite"/>
    </source>
</evidence>
<keyword evidence="2" id="KW-0472">Membrane</keyword>
<accession>M0MV61</accession>
<evidence type="ECO:0000256" key="2">
    <source>
        <dbReference type="SAM" id="Phobius"/>
    </source>
</evidence>
<proteinExistence type="predicted"/>
<dbReference type="PATRIC" id="fig|1227457.3.peg.3896"/>
<gene>
    <name evidence="3" type="ORF">C451_19953</name>
</gene>
<dbReference type="Gene3D" id="2.60.40.10">
    <property type="entry name" value="Immunoglobulins"/>
    <property type="match status" value="1"/>
</dbReference>
<keyword evidence="2" id="KW-0812">Transmembrane</keyword>
<comment type="caution">
    <text evidence="3">The sequence shown here is derived from an EMBL/GenBank/DDBJ whole genome shotgun (WGS) entry which is preliminary data.</text>
</comment>